<feature type="domain" description="Thioredoxin" evidence="7">
    <location>
        <begin position="612"/>
        <end position="754"/>
    </location>
</feature>
<keyword evidence="8" id="KW-0560">Oxidoreductase</keyword>
<feature type="transmembrane region" description="Helical" evidence="6">
    <location>
        <begin position="536"/>
        <end position="554"/>
    </location>
</feature>
<dbReference type="GO" id="GO:0045454">
    <property type="term" value="P:cell redox homeostasis"/>
    <property type="evidence" value="ECO:0007669"/>
    <property type="project" value="TreeGrafter"/>
</dbReference>
<evidence type="ECO:0000256" key="3">
    <source>
        <dbReference type="ARBA" id="ARBA00022692"/>
    </source>
</evidence>
<comment type="subcellular location">
    <subcellularLocation>
        <location evidence="1">Cell membrane</location>
        <topology evidence="1">Multi-pass membrane protein</topology>
    </subcellularLocation>
</comment>
<dbReference type="PANTHER" id="PTHR32234">
    <property type="entry name" value="THIOL:DISULFIDE INTERCHANGE PROTEIN DSBD"/>
    <property type="match status" value="1"/>
</dbReference>
<dbReference type="AlphaFoldDB" id="A0A3B0WK84"/>
<dbReference type="InterPro" id="IPR036929">
    <property type="entry name" value="DsbDN_sf"/>
</dbReference>
<dbReference type="EMBL" id="UOFA01000054">
    <property type="protein sequence ID" value="VAW43974.1"/>
    <property type="molecule type" value="Genomic_DNA"/>
</dbReference>
<dbReference type="InterPro" id="IPR003834">
    <property type="entry name" value="Cyt_c_assmbl_TM_dom"/>
</dbReference>
<gene>
    <name evidence="8" type="ORF">MNBD_GAMMA02-725</name>
</gene>
<evidence type="ECO:0000256" key="4">
    <source>
        <dbReference type="ARBA" id="ARBA00022989"/>
    </source>
</evidence>
<evidence type="ECO:0000256" key="6">
    <source>
        <dbReference type="SAM" id="Phobius"/>
    </source>
</evidence>
<sequence length="757" mass="82066">MNKLNHKISRWAAYGLLCLLPFTLTAMDNPPPPDEAMVVSYQVIDDQTVQVDFKLIENVYLYKHAFGFSGENLTVNQQALLIPVGKKKDDPNFGAVEVYYHSLSITVPVADIGNQPMLKVKYQGCIEDFICYPPQRKTFDLGGQLSKSAQNTTAQTSQQNSNFNGNVLNTGINTGSGFFGSDQQLLPVDQAFQFETIALDANQLMVRFTMAANIYLYKDQIQFNTFTDGIELGQPEFPQAQIKDDPEFGLVDVFYDVAEIVIPIKRTQAGISSLDIEAAFQGCEDDKVCYPPTAQLVSVDLPPAEAIVASTANSPSIDTNPVQLSEQGIITKSIADDSIWWTVLKFFGFGLLLSLTPCVFPMIPILSGLIVGQKDPSTAKAFTLSLIYVLAMALTYTVVGVVAGLAGTNLQALFQTPWVIISFSVVFVLLALSMFGFYDLQLPASWQSKLSKLSNKQKSGSWIGVAVMGLLSALIVGPCVAPPLAAAVIYISSVDGGPVVGGLALFAMSMGMGIPLIAIGTSAGKWMPNSGGWMNVVKSFFGVLLIGMAIWFLSRIMAEDTILMLWGLLLIATAVMWHQNAKSNGLSGWVMSMFDAFKVILLVVGVAQLIGAMAGQSDPLRPLKGVFASGGVAVEQKVEFTPIKSLADLNKQIENSTKPVFLDFYADWCIECKRMEKTTFMDAGIIGLTQQMTVLKADVTANDDVDAALMKHFGIVGPPASLFFAAEGAPLVQHNFFGYKAATDLKRTFEKILNSVN</sequence>
<evidence type="ECO:0000256" key="1">
    <source>
        <dbReference type="ARBA" id="ARBA00004651"/>
    </source>
</evidence>
<feature type="transmembrane region" description="Helical" evidence="6">
    <location>
        <begin position="418"/>
        <end position="440"/>
    </location>
</feature>
<dbReference type="InterPro" id="IPR028250">
    <property type="entry name" value="DsbDN"/>
</dbReference>
<keyword evidence="5 6" id="KW-0472">Membrane</keyword>
<keyword evidence="2" id="KW-1003">Cell membrane</keyword>
<keyword evidence="3 6" id="KW-0812">Transmembrane</keyword>
<evidence type="ECO:0000313" key="8">
    <source>
        <dbReference type="EMBL" id="VAW43974.1"/>
    </source>
</evidence>
<dbReference type="GO" id="GO:0047134">
    <property type="term" value="F:protein-disulfide reductase [NAD(P)H] activity"/>
    <property type="evidence" value="ECO:0007669"/>
    <property type="project" value="UniProtKB-EC"/>
</dbReference>
<feature type="transmembrane region" description="Helical" evidence="6">
    <location>
        <begin position="503"/>
        <end position="524"/>
    </location>
</feature>
<dbReference type="Gene3D" id="3.40.30.10">
    <property type="entry name" value="Glutaredoxin"/>
    <property type="match status" value="1"/>
</dbReference>
<evidence type="ECO:0000259" key="7">
    <source>
        <dbReference type="PROSITE" id="PS51352"/>
    </source>
</evidence>
<proteinExistence type="predicted"/>
<feature type="transmembrane region" description="Helical" evidence="6">
    <location>
        <begin position="589"/>
        <end position="614"/>
    </location>
</feature>
<feature type="transmembrane region" description="Helical" evidence="6">
    <location>
        <begin position="381"/>
        <end position="406"/>
    </location>
</feature>
<keyword evidence="4 6" id="KW-1133">Transmembrane helix</keyword>
<feature type="transmembrane region" description="Helical" evidence="6">
    <location>
        <begin position="461"/>
        <end position="491"/>
    </location>
</feature>
<dbReference type="InterPro" id="IPR013766">
    <property type="entry name" value="Thioredoxin_domain"/>
</dbReference>
<dbReference type="GO" id="GO:0017004">
    <property type="term" value="P:cytochrome complex assembly"/>
    <property type="evidence" value="ECO:0007669"/>
    <property type="project" value="InterPro"/>
</dbReference>
<dbReference type="NCBIfam" id="NF001419">
    <property type="entry name" value="PRK00293.1"/>
    <property type="match status" value="1"/>
</dbReference>
<feature type="transmembrane region" description="Helical" evidence="6">
    <location>
        <begin position="560"/>
        <end position="577"/>
    </location>
</feature>
<evidence type="ECO:0000256" key="2">
    <source>
        <dbReference type="ARBA" id="ARBA00022475"/>
    </source>
</evidence>
<dbReference type="PROSITE" id="PS51352">
    <property type="entry name" value="THIOREDOXIN_2"/>
    <property type="match status" value="1"/>
</dbReference>
<dbReference type="Pfam" id="PF00085">
    <property type="entry name" value="Thioredoxin"/>
    <property type="match status" value="1"/>
</dbReference>
<protein>
    <submittedName>
        <fullName evidence="8">Cytochrome c-type biogenesis protein DsbD, protein-disulfide reductase</fullName>
        <ecNumber evidence="8">1.8.1.8</ecNumber>
    </submittedName>
</protein>
<dbReference type="Pfam" id="PF02683">
    <property type="entry name" value="DsbD_TM"/>
    <property type="match status" value="1"/>
</dbReference>
<dbReference type="GO" id="GO:0005886">
    <property type="term" value="C:plasma membrane"/>
    <property type="evidence" value="ECO:0007669"/>
    <property type="project" value="UniProtKB-SubCell"/>
</dbReference>
<organism evidence="8">
    <name type="scientific">hydrothermal vent metagenome</name>
    <dbReference type="NCBI Taxonomy" id="652676"/>
    <lineage>
        <taxon>unclassified sequences</taxon>
        <taxon>metagenomes</taxon>
        <taxon>ecological metagenomes</taxon>
    </lineage>
</organism>
<feature type="transmembrane region" description="Helical" evidence="6">
    <location>
        <begin position="339"/>
        <end position="360"/>
    </location>
</feature>
<dbReference type="Pfam" id="PF11412">
    <property type="entry name" value="DsbD_N"/>
    <property type="match status" value="2"/>
</dbReference>
<dbReference type="Gene3D" id="2.60.40.1250">
    <property type="entry name" value="Thiol:disulfide interchange protein DsbD, N-terminal domain"/>
    <property type="match status" value="2"/>
</dbReference>
<dbReference type="EC" id="1.8.1.8" evidence="8"/>
<dbReference type="InterPro" id="IPR036249">
    <property type="entry name" value="Thioredoxin-like_sf"/>
</dbReference>
<name>A0A3B0WK84_9ZZZZ</name>
<dbReference type="SUPFAM" id="SSF74863">
    <property type="entry name" value="Thiol:disulfide interchange protein DsbD, N-terminal domain (DsbD-alpha)"/>
    <property type="match status" value="2"/>
</dbReference>
<dbReference type="SUPFAM" id="SSF52833">
    <property type="entry name" value="Thioredoxin-like"/>
    <property type="match status" value="1"/>
</dbReference>
<evidence type="ECO:0000256" key="5">
    <source>
        <dbReference type="ARBA" id="ARBA00023136"/>
    </source>
</evidence>
<dbReference type="PANTHER" id="PTHR32234:SF0">
    <property type="entry name" value="THIOL:DISULFIDE INTERCHANGE PROTEIN DSBD"/>
    <property type="match status" value="1"/>
</dbReference>
<accession>A0A3B0WK84</accession>
<reference evidence="8" key="1">
    <citation type="submission" date="2018-06" db="EMBL/GenBank/DDBJ databases">
        <authorList>
            <person name="Zhirakovskaya E."/>
        </authorList>
    </citation>
    <scope>NUCLEOTIDE SEQUENCE</scope>
</reference>